<dbReference type="OrthoDB" id="3051534at2759"/>
<feature type="compositionally biased region" description="Low complexity" evidence="1">
    <location>
        <begin position="112"/>
        <end position="133"/>
    </location>
</feature>
<dbReference type="Proteomes" id="UP000230002">
    <property type="component" value="Unassembled WGS sequence"/>
</dbReference>
<protein>
    <submittedName>
        <fullName evidence="2">Uncharacterized protein</fullName>
    </submittedName>
</protein>
<gene>
    <name evidence="2" type="ORF">GSI_11698</name>
</gene>
<proteinExistence type="predicted"/>
<evidence type="ECO:0000313" key="2">
    <source>
        <dbReference type="EMBL" id="PIL25944.1"/>
    </source>
</evidence>
<feature type="region of interest" description="Disordered" evidence="1">
    <location>
        <begin position="60"/>
        <end position="133"/>
    </location>
</feature>
<accession>A0A2G8RWT3</accession>
<evidence type="ECO:0000256" key="1">
    <source>
        <dbReference type="SAM" id="MobiDB-lite"/>
    </source>
</evidence>
<comment type="caution">
    <text evidence="2">The sequence shown here is derived from an EMBL/GenBank/DDBJ whole genome shotgun (WGS) entry which is preliminary data.</text>
</comment>
<feature type="compositionally biased region" description="Low complexity" evidence="1">
    <location>
        <begin position="87"/>
        <end position="103"/>
    </location>
</feature>
<dbReference type="EMBL" id="AYKW01000045">
    <property type="protein sequence ID" value="PIL25944.1"/>
    <property type="molecule type" value="Genomic_DNA"/>
</dbReference>
<keyword evidence="3" id="KW-1185">Reference proteome</keyword>
<evidence type="ECO:0000313" key="3">
    <source>
        <dbReference type="Proteomes" id="UP000230002"/>
    </source>
</evidence>
<organism evidence="2 3">
    <name type="scientific">Ganoderma sinense ZZ0214-1</name>
    <dbReference type="NCBI Taxonomy" id="1077348"/>
    <lineage>
        <taxon>Eukaryota</taxon>
        <taxon>Fungi</taxon>
        <taxon>Dikarya</taxon>
        <taxon>Basidiomycota</taxon>
        <taxon>Agaricomycotina</taxon>
        <taxon>Agaricomycetes</taxon>
        <taxon>Polyporales</taxon>
        <taxon>Polyporaceae</taxon>
        <taxon>Ganoderma</taxon>
    </lineage>
</organism>
<dbReference type="AlphaFoldDB" id="A0A2G8RWT3"/>
<reference evidence="2 3" key="1">
    <citation type="journal article" date="2015" name="Sci. Rep.">
        <title>Chromosome-level genome map provides insights into diverse defense mechanisms in the medicinal fungus Ganoderma sinense.</title>
        <authorList>
            <person name="Zhu Y."/>
            <person name="Xu J."/>
            <person name="Sun C."/>
            <person name="Zhou S."/>
            <person name="Xu H."/>
            <person name="Nelson D.R."/>
            <person name="Qian J."/>
            <person name="Song J."/>
            <person name="Luo H."/>
            <person name="Xiang L."/>
            <person name="Li Y."/>
            <person name="Xu Z."/>
            <person name="Ji A."/>
            <person name="Wang L."/>
            <person name="Lu S."/>
            <person name="Hayward A."/>
            <person name="Sun W."/>
            <person name="Li X."/>
            <person name="Schwartz D.C."/>
            <person name="Wang Y."/>
            <person name="Chen S."/>
        </authorList>
    </citation>
    <scope>NUCLEOTIDE SEQUENCE [LARGE SCALE GENOMIC DNA]</scope>
    <source>
        <strain evidence="2 3">ZZ0214-1</strain>
    </source>
</reference>
<name>A0A2G8RWT3_9APHY</name>
<sequence length="273" mass="28620">MNIIQGLSSATHTITRDTPYILPLRASLLFPSPSSPACSKVPGLRVSSYFTGHGSAPYLANSRPDGRFLSSRATPHPDPPTQFDMPSDGPAADGSGQAPSGSGAATGGQGTGSQAPATNSTPTNNPNSSQPNSQVEQLLIQAFLAFMGRNMPAPVLSVQAPAPAAPVNAAAFPPFTFTVAQPGTAGMSLLDLFPAIEGSVLLEIAQHSFKPGDLSKLDPRYKDRTQWQILDVSGRIVSVHDQVPRDYPTFHSLYIPLSTYFDMLAGFAATGGQ</sequence>